<dbReference type="InterPro" id="IPR002563">
    <property type="entry name" value="Flavin_Rdtase-like_dom"/>
</dbReference>
<dbReference type="KEGG" id="aram:KAR29_02325"/>
<protein>
    <submittedName>
        <fullName evidence="3">Flavin reductase</fullName>
    </submittedName>
</protein>
<reference evidence="4" key="1">
    <citation type="submission" date="2021-04" db="EMBL/GenBank/DDBJ databases">
        <title>A novel Synergistetes isolate from a pyrite-forming mixed culture.</title>
        <authorList>
            <person name="Bunk B."/>
            <person name="Sproer C."/>
            <person name="Spring S."/>
            <person name="Pester M."/>
        </authorList>
    </citation>
    <scope>NUCLEOTIDE SEQUENCE [LARGE SCALE GENOMIC DNA]</scope>
    <source>
        <strain evidence="4">J.5.4.2-T.3.5.2</strain>
    </source>
</reference>
<dbReference type="AlphaFoldDB" id="A0A9Q7A8Z1"/>
<dbReference type="GO" id="GO:0010181">
    <property type="term" value="F:FMN binding"/>
    <property type="evidence" value="ECO:0007669"/>
    <property type="project" value="InterPro"/>
</dbReference>
<dbReference type="SUPFAM" id="SSF50475">
    <property type="entry name" value="FMN-binding split barrel"/>
    <property type="match status" value="1"/>
</dbReference>
<dbReference type="PANTHER" id="PTHR30466">
    <property type="entry name" value="FLAVIN REDUCTASE"/>
    <property type="match status" value="1"/>
</dbReference>
<dbReference type="RefSeq" id="WP_274374044.1">
    <property type="nucleotide sequence ID" value="NZ_CP072943.1"/>
</dbReference>
<dbReference type="Gene3D" id="2.30.110.10">
    <property type="entry name" value="Electron Transport, Fmn-binding Protein, Chain A"/>
    <property type="match status" value="1"/>
</dbReference>
<dbReference type="InterPro" id="IPR012349">
    <property type="entry name" value="Split_barrel_FMN-bd"/>
</dbReference>
<evidence type="ECO:0000313" key="3">
    <source>
        <dbReference type="EMBL" id="QTX32790.1"/>
    </source>
</evidence>
<dbReference type="InterPro" id="IPR050268">
    <property type="entry name" value="NADH-dep_flavin_reductase"/>
</dbReference>
<dbReference type="Proteomes" id="UP000671879">
    <property type="component" value="Chromosome"/>
</dbReference>
<dbReference type="SMART" id="SM00903">
    <property type="entry name" value="Flavin_Reduct"/>
    <property type="match status" value="1"/>
</dbReference>
<sequence>MENRLDPKALFSLSYGVYVVSAPYEKGCPSGCNGQIANAVMQVTGEPPCLAVCLHKENLTTACVEESGVFSVAVLEEAVPMTFIGNFGFKCGRNLDKFEKVSFRKGATGAPLVLDWTLSVIEAEVVRSVDVFTHILFIGKIVAAEALKEGIPLTYANYHLIKKGKSPKTAPTFIFNEVK</sequence>
<keyword evidence="4" id="KW-1185">Reference proteome</keyword>
<dbReference type="GO" id="GO:0042602">
    <property type="term" value="F:riboflavin reductase (NADPH) activity"/>
    <property type="evidence" value="ECO:0007669"/>
    <property type="project" value="TreeGrafter"/>
</dbReference>
<gene>
    <name evidence="3" type="ORF">KAR29_02325</name>
</gene>
<name>A0A9Q7A8Z1_9BACT</name>
<feature type="domain" description="Flavin reductase like" evidence="2">
    <location>
        <begin position="10"/>
        <end position="160"/>
    </location>
</feature>
<evidence type="ECO:0000256" key="1">
    <source>
        <dbReference type="ARBA" id="ARBA00023002"/>
    </source>
</evidence>
<proteinExistence type="predicted"/>
<dbReference type="EMBL" id="CP072943">
    <property type="protein sequence ID" value="QTX32790.1"/>
    <property type="molecule type" value="Genomic_DNA"/>
</dbReference>
<evidence type="ECO:0000259" key="2">
    <source>
        <dbReference type="SMART" id="SM00903"/>
    </source>
</evidence>
<keyword evidence="1" id="KW-0560">Oxidoreductase</keyword>
<dbReference type="Pfam" id="PF01613">
    <property type="entry name" value="Flavin_Reduct"/>
    <property type="match status" value="1"/>
</dbReference>
<organism evidence="3 4">
    <name type="scientific">Aminithiophilus ramosus</name>
    <dbReference type="NCBI Taxonomy" id="3029084"/>
    <lineage>
        <taxon>Bacteria</taxon>
        <taxon>Thermotogati</taxon>
        <taxon>Synergistota</taxon>
        <taxon>Synergistia</taxon>
        <taxon>Synergistales</taxon>
        <taxon>Aminithiophilaceae</taxon>
        <taxon>Aminithiophilus</taxon>
    </lineage>
</organism>
<evidence type="ECO:0000313" key="4">
    <source>
        <dbReference type="Proteomes" id="UP000671879"/>
    </source>
</evidence>
<dbReference type="PANTHER" id="PTHR30466:SF1">
    <property type="entry name" value="FMN REDUCTASE (NADH) RUTF"/>
    <property type="match status" value="1"/>
</dbReference>
<accession>A0A9Q7A8Z1</accession>